<dbReference type="RefSeq" id="WP_379732223.1">
    <property type="nucleotide sequence ID" value="NZ_JBHSWZ010000237.1"/>
</dbReference>
<proteinExistence type="predicted"/>
<evidence type="ECO:0000313" key="2">
    <source>
        <dbReference type="Proteomes" id="UP001597111"/>
    </source>
</evidence>
<accession>A0ABD6B892</accession>
<keyword evidence="2" id="KW-1185">Reference proteome</keyword>
<reference evidence="1 2" key="1">
    <citation type="journal article" date="2019" name="Int. J. Syst. Evol. Microbiol.">
        <title>The Global Catalogue of Microorganisms (GCM) 10K type strain sequencing project: providing services to taxonomists for standard genome sequencing and annotation.</title>
        <authorList>
            <consortium name="The Broad Institute Genomics Platform"/>
            <consortium name="The Broad Institute Genome Sequencing Center for Infectious Disease"/>
            <person name="Wu L."/>
            <person name="Ma J."/>
        </authorList>
    </citation>
    <scope>NUCLEOTIDE SEQUENCE [LARGE SCALE GENOMIC DNA]</scope>
    <source>
        <strain evidence="1 2">CGMCC 1.12285</strain>
    </source>
</reference>
<protein>
    <recommendedName>
        <fullName evidence="3">SipW-cognate class signal peptide</fullName>
    </recommendedName>
</protein>
<evidence type="ECO:0008006" key="3">
    <source>
        <dbReference type="Google" id="ProtNLM"/>
    </source>
</evidence>
<organism evidence="1 2">
    <name type="scientific">Halolamina salina</name>
    <dbReference type="NCBI Taxonomy" id="1220023"/>
    <lineage>
        <taxon>Archaea</taxon>
        <taxon>Methanobacteriati</taxon>
        <taxon>Methanobacteriota</taxon>
        <taxon>Stenosarchaea group</taxon>
        <taxon>Halobacteria</taxon>
        <taxon>Halobacteriales</taxon>
        <taxon>Haloferacaceae</taxon>
    </lineage>
</organism>
<dbReference type="AlphaFoldDB" id="A0ABD6B892"/>
<sequence>MHDEVVKPMERRKFIASVGSLTAAGAAGIGTGAFTSTRVNRNVSVDVAGDADSYLGIIASDASAVSTSSEGTISIDLASSSGHGGTGVSNDSLTRIWPAFQLRNQGTDTIYVEMENPLADSDLTDGGVDVQFLAVDDADENVIGDNMPVLFDRTSVVSSVGGWDIGNPAAIAQSVGGVHARGFKGSSRGGSRFKGNDEASTMYLELSPGQDVDVIVRVFAQVDDVDSVDLSDDVTIEAYTDESNTTIEDGEDWLGD</sequence>
<dbReference type="Proteomes" id="UP001597111">
    <property type="component" value="Unassembled WGS sequence"/>
</dbReference>
<gene>
    <name evidence="1" type="ORF">ACFR9S_12050</name>
</gene>
<dbReference type="EMBL" id="JBHUDH010000139">
    <property type="protein sequence ID" value="MFD1527018.1"/>
    <property type="molecule type" value="Genomic_DNA"/>
</dbReference>
<evidence type="ECO:0000313" key="1">
    <source>
        <dbReference type="EMBL" id="MFD1527018.1"/>
    </source>
</evidence>
<comment type="caution">
    <text evidence="1">The sequence shown here is derived from an EMBL/GenBank/DDBJ whole genome shotgun (WGS) entry which is preliminary data.</text>
</comment>
<name>A0ABD6B892_9EURY</name>